<evidence type="ECO:0000313" key="2">
    <source>
        <dbReference type="Proteomes" id="UP000332594"/>
    </source>
</evidence>
<name>A0A485B7P8_RAOTE</name>
<sequence length="75" mass="8321">MASTLSPLACFERQRRQLAVSDAAFGHHPVNRQVQLLGNLFNANFWKPSIASSFVFLKGVSGDYRLLTAFDGNVH</sequence>
<protein>
    <submittedName>
        <fullName evidence="1">Uncharacterized protein</fullName>
    </submittedName>
</protein>
<gene>
    <name evidence="1" type="ORF">NCTC13038_00208</name>
</gene>
<proteinExistence type="predicted"/>
<reference evidence="1 2" key="1">
    <citation type="submission" date="2019-03" db="EMBL/GenBank/DDBJ databases">
        <authorList>
            <consortium name="Pathogen Informatics"/>
        </authorList>
    </citation>
    <scope>NUCLEOTIDE SEQUENCE [LARGE SCALE GENOMIC DNA]</scope>
    <source>
        <strain evidence="1 2">NCTC13038</strain>
    </source>
</reference>
<evidence type="ECO:0000313" key="1">
    <source>
        <dbReference type="EMBL" id="VFS64759.1"/>
    </source>
</evidence>
<dbReference type="AlphaFoldDB" id="A0A485B7P8"/>
<organism evidence="1 2">
    <name type="scientific">Raoultella terrigena</name>
    <name type="common">Klebsiella terrigena</name>
    <dbReference type="NCBI Taxonomy" id="577"/>
    <lineage>
        <taxon>Bacteria</taxon>
        <taxon>Pseudomonadati</taxon>
        <taxon>Pseudomonadota</taxon>
        <taxon>Gammaproteobacteria</taxon>
        <taxon>Enterobacterales</taxon>
        <taxon>Enterobacteriaceae</taxon>
        <taxon>Klebsiella/Raoultella group</taxon>
        <taxon>Raoultella</taxon>
    </lineage>
</organism>
<accession>A0A485B7P8</accession>
<dbReference type="Proteomes" id="UP000332594">
    <property type="component" value="Unassembled WGS sequence"/>
</dbReference>
<dbReference type="EMBL" id="CAADJG010000002">
    <property type="protein sequence ID" value="VFS64759.1"/>
    <property type="molecule type" value="Genomic_DNA"/>
</dbReference>